<feature type="transmembrane region" description="Helical" evidence="7">
    <location>
        <begin position="198"/>
        <end position="218"/>
    </location>
</feature>
<dbReference type="KEGG" id="cpyr:CYJ47_04710"/>
<sequence>MADESTQHTGNEGPEPATDTTPASQSSGSSSVRSASAMEREKARLLESESTKVRKARLARGRKRLLRLPTGRDLRRNGRGLSISRKDGARSGGGIYHRPYSWMTIGLIVLMVASAFDQTAVTAIMPRIVADLGSVNAYSLTFVATYATSIVGMVLGGIVTDKLGARASIIGSAIILIAGLILAIFAPNMAVFLFSRAVQGIGVGGLIVAIYAIIAVVYPPRLRPAVFSAFAGAYVVPSLIGPGLAGLLTVWFTWHAVFAFIAILLIGSLFIVVKATAGMEAQRGESSGKSAKMLIAALCLATGTSIFNASSQVSPALCAILVVVGLAIMFFSLLPLVPQGTIRARHGIPRLIVTRGLMDTFFTVEIYIPLLLAQVYGLGPTLTGLALTASGLLWFAGSETQSRFGESIPTPQVFRTGFTIMVIGVLLCFGTAIFQWHWLVTVLGWGTASGGMGFIYPRLNSVTLGLASAQQTGFVASALQVMGVVGTTTMVSFAALVQVFGASWSPAANFGTIFFVVILVTIPLWVLWHRGVGDPQRWMKVSDSSGNA</sequence>
<reference evidence="9" key="1">
    <citation type="submission" date="2017-12" db="EMBL/GenBank/DDBJ databases">
        <authorList>
            <person name="Thomas-White K."/>
            <person name="Wolfe A.J."/>
        </authorList>
    </citation>
    <scope>NUCLEOTIDE SEQUENCE</scope>
    <source>
        <strain evidence="9">UMB0763</strain>
    </source>
</reference>
<feature type="region of interest" description="Disordered" evidence="6">
    <location>
        <begin position="71"/>
        <end position="90"/>
    </location>
</feature>
<dbReference type="SUPFAM" id="SSF103473">
    <property type="entry name" value="MFS general substrate transporter"/>
    <property type="match status" value="1"/>
</dbReference>
<evidence type="ECO:0000256" key="3">
    <source>
        <dbReference type="ARBA" id="ARBA00022692"/>
    </source>
</evidence>
<feature type="transmembrane region" description="Helical" evidence="7">
    <location>
        <begin position="100"/>
        <end position="125"/>
    </location>
</feature>
<dbReference type="PANTHER" id="PTHR23501:SF154">
    <property type="entry name" value="MULTIDRUG-EFFLUX TRANSPORTER RV1634-RELATED"/>
    <property type="match status" value="1"/>
</dbReference>
<feature type="transmembrane region" description="Helical" evidence="7">
    <location>
        <begin position="251"/>
        <end position="273"/>
    </location>
</feature>
<gene>
    <name evidence="9" type="ORF">CYJ47_04710</name>
</gene>
<dbReference type="AlphaFoldDB" id="A0AAF0YX59"/>
<feature type="transmembrane region" description="Helical" evidence="7">
    <location>
        <begin position="293"/>
        <end position="310"/>
    </location>
</feature>
<dbReference type="EMBL" id="CP136958">
    <property type="protein sequence ID" value="WOT03073.1"/>
    <property type="molecule type" value="Genomic_DNA"/>
</dbReference>
<dbReference type="Gene3D" id="1.20.1250.20">
    <property type="entry name" value="MFS general substrate transporter like domains"/>
    <property type="match status" value="1"/>
</dbReference>
<keyword evidence="5 7" id="KW-0472">Membrane</keyword>
<evidence type="ECO:0000256" key="7">
    <source>
        <dbReference type="SAM" id="Phobius"/>
    </source>
</evidence>
<dbReference type="GO" id="GO:0005886">
    <property type="term" value="C:plasma membrane"/>
    <property type="evidence" value="ECO:0007669"/>
    <property type="project" value="UniProtKB-SubCell"/>
</dbReference>
<feature type="transmembrane region" description="Helical" evidence="7">
    <location>
        <begin position="137"/>
        <end position="160"/>
    </location>
</feature>
<feature type="domain" description="Major facilitator superfamily (MFS) profile" evidence="8">
    <location>
        <begin position="103"/>
        <end position="532"/>
    </location>
</feature>
<feature type="compositionally biased region" description="Basic and acidic residues" evidence="6">
    <location>
        <begin position="38"/>
        <end position="52"/>
    </location>
</feature>
<dbReference type="Proteomes" id="UP000234560">
    <property type="component" value="Chromosome"/>
</dbReference>
<feature type="transmembrane region" description="Helical" evidence="7">
    <location>
        <begin position="225"/>
        <end position="245"/>
    </location>
</feature>
<evidence type="ECO:0000259" key="8">
    <source>
        <dbReference type="PROSITE" id="PS50850"/>
    </source>
</evidence>
<dbReference type="PROSITE" id="PS50850">
    <property type="entry name" value="MFS"/>
    <property type="match status" value="1"/>
</dbReference>
<feature type="transmembrane region" description="Helical" evidence="7">
    <location>
        <begin position="376"/>
        <end position="396"/>
    </location>
</feature>
<keyword evidence="3 7" id="KW-0812">Transmembrane</keyword>
<evidence type="ECO:0000256" key="4">
    <source>
        <dbReference type="ARBA" id="ARBA00022989"/>
    </source>
</evidence>
<protein>
    <submittedName>
        <fullName evidence="9">MFS transporter</fullName>
    </submittedName>
</protein>
<dbReference type="InterPro" id="IPR011701">
    <property type="entry name" value="MFS"/>
</dbReference>
<feature type="transmembrane region" description="Helical" evidence="7">
    <location>
        <begin position="417"/>
        <end position="436"/>
    </location>
</feature>
<evidence type="ECO:0000256" key="1">
    <source>
        <dbReference type="ARBA" id="ARBA00004651"/>
    </source>
</evidence>
<dbReference type="InterPro" id="IPR020846">
    <property type="entry name" value="MFS_dom"/>
</dbReference>
<dbReference type="RefSeq" id="WP_016459242.1">
    <property type="nucleotide sequence ID" value="NZ_CAMYCO010000009.1"/>
</dbReference>
<feature type="transmembrane region" description="Helical" evidence="7">
    <location>
        <begin position="316"/>
        <end position="336"/>
    </location>
</feature>
<evidence type="ECO:0000313" key="10">
    <source>
        <dbReference type="Proteomes" id="UP000234560"/>
    </source>
</evidence>
<dbReference type="Pfam" id="PF07690">
    <property type="entry name" value="MFS_1"/>
    <property type="match status" value="1"/>
</dbReference>
<name>A0AAF0YX59_9CORY</name>
<keyword evidence="2" id="KW-0813">Transport</keyword>
<dbReference type="PANTHER" id="PTHR23501">
    <property type="entry name" value="MAJOR FACILITATOR SUPERFAMILY"/>
    <property type="match status" value="1"/>
</dbReference>
<accession>A0AAF0YX59</accession>
<proteinExistence type="predicted"/>
<organism evidence="9 10">
    <name type="scientific">Corynebacterium pyruviciproducens</name>
    <dbReference type="NCBI Taxonomy" id="598660"/>
    <lineage>
        <taxon>Bacteria</taxon>
        <taxon>Bacillati</taxon>
        <taxon>Actinomycetota</taxon>
        <taxon>Actinomycetes</taxon>
        <taxon>Mycobacteriales</taxon>
        <taxon>Corynebacteriaceae</taxon>
        <taxon>Corynebacterium</taxon>
    </lineage>
</organism>
<evidence type="ECO:0000256" key="2">
    <source>
        <dbReference type="ARBA" id="ARBA00022448"/>
    </source>
</evidence>
<feature type="transmembrane region" description="Helical" evidence="7">
    <location>
        <begin position="507"/>
        <end position="528"/>
    </location>
</feature>
<feature type="transmembrane region" description="Helical" evidence="7">
    <location>
        <begin position="167"/>
        <end position="186"/>
    </location>
</feature>
<evidence type="ECO:0000256" key="6">
    <source>
        <dbReference type="SAM" id="MobiDB-lite"/>
    </source>
</evidence>
<comment type="subcellular location">
    <subcellularLocation>
        <location evidence="1">Cell membrane</location>
        <topology evidence="1">Multi-pass membrane protein</topology>
    </subcellularLocation>
</comment>
<feature type="transmembrane region" description="Helical" evidence="7">
    <location>
        <begin position="348"/>
        <end position="370"/>
    </location>
</feature>
<dbReference type="InterPro" id="IPR036259">
    <property type="entry name" value="MFS_trans_sf"/>
</dbReference>
<feature type="region of interest" description="Disordered" evidence="6">
    <location>
        <begin position="1"/>
        <end position="55"/>
    </location>
</feature>
<keyword evidence="4 7" id="KW-1133">Transmembrane helix</keyword>
<evidence type="ECO:0000256" key="5">
    <source>
        <dbReference type="ARBA" id="ARBA00023136"/>
    </source>
</evidence>
<feature type="compositionally biased region" description="Low complexity" evidence="6">
    <location>
        <begin position="23"/>
        <end position="37"/>
    </location>
</feature>
<evidence type="ECO:0000313" key="9">
    <source>
        <dbReference type="EMBL" id="WOT03073.1"/>
    </source>
</evidence>
<reference evidence="9" key="2">
    <citation type="submission" date="2023-10" db="EMBL/GenBank/DDBJ databases">
        <authorList>
            <person name="Choi B."/>
        </authorList>
    </citation>
    <scope>NUCLEOTIDE SEQUENCE</scope>
    <source>
        <strain evidence="9">UMB0763</strain>
    </source>
</reference>
<dbReference type="GO" id="GO:0022857">
    <property type="term" value="F:transmembrane transporter activity"/>
    <property type="evidence" value="ECO:0007669"/>
    <property type="project" value="InterPro"/>
</dbReference>
<feature type="transmembrane region" description="Helical" evidence="7">
    <location>
        <begin position="479"/>
        <end position="501"/>
    </location>
</feature>